<evidence type="ECO:0000256" key="1">
    <source>
        <dbReference type="SAM" id="MobiDB-lite"/>
    </source>
</evidence>
<keyword evidence="4" id="KW-1185">Reference proteome</keyword>
<organism evidence="3 4">
    <name type="scientific">Tsuneonella suprasediminis</name>
    <dbReference type="NCBI Taxonomy" id="2306996"/>
    <lineage>
        <taxon>Bacteria</taxon>
        <taxon>Pseudomonadati</taxon>
        <taxon>Pseudomonadota</taxon>
        <taxon>Alphaproteobacteria</taxon>
        <taxon>Sphingomonadales</taxon>
        <taxon>Erythrobacteraceae</taxon>
        <taxon>Tsuneonella</taxon>
    </lineage>
</organism>
<gene>
    <name evidence="3" type="ORF">D6858_07905</name>
</gene>
<evidence type="ECO:0000313" key="3">
    <source>
        <dbReference type="EMBL" id="RJX67877.1"/>
    </source>
</evidence>
<dbReference type="Proteomes" id="UP000284322">
    <property type="component" value="Unassembled WGS sequence"/>
</dbReference>
<dbReference type="PANTHER" id="PTHR33164">
    <property type="entry name" value="TRANSCRIPTIONAL REGULATOR, MARR FAMILY"/>
    <property type="match status" value="1"/>
</dbReference>
<protein>
    <submittedName>
        <fullName evidence="3">MarR family transcriptional regulator</fullName>
    </submittedName>
</protein>
<evidence type="ECO:0000259" key="2">
    <source>
        <dbReference type="PROSITE" id="PS50995"/>
    </source>
</evidence>
<feature type="compositionally biased region" description="Basic and acidic residues" evidence="1">
    <location>
        <begin position="145"/>
        <end position="163"/>
    </location>
</feature>
<feature type="domain" description="HTH marR-type" evidence="2">
    <location>
        <begin position="1"/>
        <end position="137"/>
    </location>
</feature>
<dbReference type="SMART" id="SM00347">
    <property type="entry name" value="HTH_MARR"/>
    <property type="match status" value="1"/>
</dbReference>
<dbReference type="PROSITE" id="PS50995">
    <property type="entry name" value="HTH_MARR_2"/>
    <property type="match status" value="1"/>
</dbReference>
<dbReference type="InterPro" id="IPR000835">
    <property type="entry name" value="HTH_MarR-typ"/>
</dbReference>
<dbReference type="RefSeq" id="WP_120108809.1">
    <property type="nucleotide sequence ID" value="NZ_RAHJ01000018.1"/>
</dbReference>
<dbReference type="InterPro" id="IPR036390">
    <property type="entry name" value="WH_DNA-bd_sf"/>
</dbReference>
<dbReference type="InterPro" id="IPR036388">
    <property type="entry name" value="WH-like_DNA-bd_sf"/>
</dbReference>
<dbReference type="GO" id="GO:0003700">
    <property type="term" value="F:DNA-binding transcription factor activity"/>
    <property type="evidence" value="ECO:0007669"/>
    <property type="project" value="InterPro"/>
</dbReference>
<sequence>MLEPHLEIARLTRELASQLLEKAVMVARHFDLGTTEVRAIEQLYLSGPMTAGDLGRALALTSGSVTALVKRLQANDLVERTVDRQDRRKVWISLRDDKIEEFLRPYLSTIAQGQSVIDRFSDDDLATVTRFLKEYCTASSAENMATERETRADSAKPGGRRDASGTITGVGAGLS</sequence>
<dbReference type="AlphaFoldDB" id="A0A419R1P4"/>
<feature type="region of interest" description="Disordered" evidence="1">
    <location>
        <begin position="142"/>
        <end position="175"/>
    </location>
</feature>
<dbReference type="Pfam" id="PF12802">
    <property type="entry name" value="MarR_2"/>
    <property type="match status" value="1"/>
</dbReference>
<comment type="caution">
    <text evidence="3">The sequence shown here is derived from an EMBL/GenBank/DDBJ whole genome shotgun (WGS) entry which is preliminary data.</text>
</comment>
<dbReference type="SUPFAM" id="SSF46785">
    <property type="entry name" value="Winged helix' DNA-binding domain"/>
    <property type="match status" value="1"/>
</dbReference>
<proteinExistence type="predicted"/>
<dbReference type="PANTHER" id="PTHR33164:SF106">
    <property type="entry name" value="TRANSCRIPTIONAL REGULATORY PROTEIN"/>
    <property type="match status" value="1"/>
</dbReference>
<dbReference type="EMBL" id="RAHJ01000018">
    <property type="protein sequence ID" value="RJX67877.1"/>
    <property type="molecule type" value="Genomic_DNA"/>
</dbReference>
<dbReference type="OrthoDB" id="32523at2"/>
<accession>A0A419R1P4</accession>
<dbReference type="InterPro" id="IPR039422">
    <property type="entry name" value="MarR/SlyA-like"/>
</dbReference>
<reference evidence="3 4" key="1">
    <citation type="submission" date="2018-09" db="EMBL/GenBank/DDBJ databases">
        <title>Altererythrobacter sp.Ery1 and Ery12, the genome sequencing of novel strains in genus Alterythrobacter.</title>
        <authorList>
            <person name="Cheng H."/>
            <person name="Wu Y.-H."/>
            <person name="Fang C."/>
            <person name="Xu X.-W."/>
        </authorList>
    </citation>
    <scope>NUCLEOTIDE SEQUENCE [LARGE SCALE GENOMIC DNA]</scope>
    <source>
        <strain evidence="3 4">Ery12</strain>
    </source>
</reference>
<evidence type="ECO:0000313" key="4">
    <source>
        <dbReference type="Proteomes" id="UP000284322"/>
    </source>
</evidence>
<dbReference type="Gene3D" id="1.10.10.10">
    <property type="entry name" value="Winged helix-like DNA-binding domain superfamily/Winged helix DNA-binding domain"/>
    <property type="match status" value="1"/>
</dbReference>
<name>A0A419R1P4_9SPHN</name>
<dbReference type="GO" id="GO:0006950">
    <property type="term" value="P:response to stress"/>
    <property type="evidence" value="ECO:0007669"/>
    <property type="project" value="TreeGrafter"/>
</dbReference>